<feature type="transmembrane region" description="Helical" evidence="6">
    <location>
        <begin position="110"/>
        <end position="130"/>
    </location>
</feature>
<dbReference type="PANTHER" id="PTHR11785">
    <property type="entry name" value="AMINO ACID TRANSPORTER"/>
    <property type="match status" value="1"/>
</dbReference>
<dbReference type="EMBL" id="CAVMBE010000083">
    <property type="protein sequence ID" value="CAK4033312.1"/>
    <property type="molecule type" value="Genomic_DNA"/>
</dbReference>
<keyword evidence="2 6" id="KW-0812">Transmembrane</keyword>
<proteinExistence type="predicted"/>
<keyword evidence="4 6" id="KW-0472">Membrane</keyword>
<evidence type="ECO:0000256" key="5">
    <source>
        <dbReference type="SAM" id="MobiDB-lite"/>
    </source>
</evidence>
<dbReference type="InterPro" id="IPR050598">
    <property type="entry name" value="AminoAcid_Transporter"/>
</dbReference>
<dbReference type="GO" id="GO:0016020">
    <property type="term" value="C:membrane"/>
    <property type="evidence" value="ECO:0007669"/>
    <property type="project" value="UniProtKB-SubCell"/>
</dbReference>
<dbReference type="GO" id="GO:0015179">
    <property type="term" value="F:L-amino acid transmembrane transporter activity"/>
    <property type="evidence" value="ECO:0007669"/>
    <property type="project" value="TreeGrafter"/>
</dbReference>
<feature type="compositionally biased region" description="Low complexity" evidence="5">
    <location>
        <begin position="21"/>
        <end position="37"/>
    </location>
</feature>
<accession>A0AAI8Z6F4</accession>
<dbReference type="InterPro" id="IPR002293">
    <property type="entry name" value="AA/rel_permease1"/>
</dbReference>
<evidence type="ECO:0000256" key="1">
    <source>
        <dbReference type="ARBA" id="ARBA00004141"/>
    </source>
</evidence>
<feature type="transmembrane region" description="Helical" evidence="6">
    <location>
        <begin position="158"/>
        <end position="176"/>
    </location>
</feature>
<evidence type="ECO:0000256" key="4">
    <source>
        <dbReference type="ARBA" id="ARBA00023136"/>
    </source>
</evidence>
<feature type="transmembrane region" description="Helical" evidence="6">
    <location>
        <begin position="543"/>
        <end position="565"/>
    </location>
</feature>
<feature type="transmembrane region" description="Helical" evidence="6">
    <location>
        <begin position="227"/>
        <end position="247"/>
    </location>
</feature>
<dbReference type="Proteomes" id="UP001296104">
    <property type="component" value="Unassembled WGS sequence"/>
</dbReference>
<gene>
    <name evidence="7" type="ORF">LECACI_7A008470</name>
</gene>
<reference evidence="7" key="1">
    <citation type="submission" date="2023-11" db="EMBL/GenBank/DDBJ databases">
        <authorList>
            <person name="Alioto T."/>
            <person name="Alioto T."/>
            <person name="Gomez Garrido J."/>
        </authorList>
    </citation>
    <scope>NUCLEOTIDE SEQUENCE</scope>
</reference>
<comment type="caution">
    <text evidence="7">The sequence shown here is derived from an EMBL/GenBank/DDBJ whole genome shotgun (WGS) entry which is preliminary data.</text>
</comment>
<name>A0AAI8Z6F4_9PEZI</name>
<feature type="transmembrane region" description="Helical" evidence="6">
    <location>
        <begin position="304"/>
        <end position="323"/>
    </location>
</feature>
<sequence>MDYAHSVASSVTHSELHGNEISVSSRSPRSYISPAASLDDDTEHPIPIEPNRRSLEDDVQPRDPAARVPAHRNLEWWDVAALIINKMVGTGIFTGPFATMYYTRSKALTMAFWVIGFLYTLLSMCLYLEYARDLPYTGGELVYLDHIFKNKLPRLLLYTWYTFYFVILYTTCTNSLQFARYTLIAADVHNLNPDRRLVCFVAFCITTFICLLLYFDSLTSRYVNASTALAKVVLLICTLAAGCWYLGDVGGHPNSWIETLEMSNPPKFGWTEGLLLVFFSFHGWENATFVAGEIPKYSVLRNGFIAAVVTVGVLYTAIVAVFCSTFPPDALQTEQAQDRFRNYLPLWLGDTARARQAAAILIALSAAGSMISVAYTCVRVKHIVGWVNILPLSNLWRRTDLSRHMRYLLPGFGQDSWQSSVNQAIAVRRGAPEGGLILHYIVSVILICITPAFDTLNGAIQSSGNVLIYGHFIYEAAVGLGYAFSIEPKRREEREIPANEWNAPEAFQWFTKNRRGLIALGSTTAAVSLFILAIELTQPLGRWYFVTIVAVTFLSMVYWANIVWLRKGSKTSRWLGLSFQPQIHGKDDYNNPWRQCSQCARLPGRTPHRHREDGYLNYNEVSFLGTKSGRLMEAVALWFTGHTASPMKEDLEHELDGEPCSDERVNGEVKEVLEKLFPYTYDQNGKKQQHFDIKSRTGGFLRIEAPTELSKADIAACYKRPTTTTRRSTGLAKYS</sequence>
<dbReference type="Gene3D" id="1.20.1740.10">
    <property type="entry name" value="Amino acid/polyamine transporter I"/>
    <property type="match status" value="1"/>
</dbReference>
<dbReference type="AlphaFoldDB" id="A0AAI8Z6F4"/>
<feature type="region of interest" description="Disordered" evidence="5">
    <location>
        <begin position="17"/>
        <end position="63"/>
    </location>
</feature>
<comment type="subcellular location">
    <subcellularLocation>
        <location evidence="1">Membrane</location>
        <topology evidence="1">Multi-pass membrane protein</topology>
    </subcellularLocation>
</comment>
<feature type="compositionally biased region" description="Basic and acidic residues" evidence="5">
    <location>
        <begin position="43"/>
        <end position="63"/>
    </location>
</feature>
<keyword evidence="8" id="KW-1185">Reference proteome</keyword>
<feature type="transmembrane region" description="Helical" evidence="6">
    <location>
        <begin position="517"/>
        <end position="537"/>
    </location>
</feature>
<feature type="transmembrane region" description="Helical" evidence="6">
    <location>
        <begin position="197"/>
        <end position="215"/>
    </location>
</feature>
<evidence type="ECO:0000256" key="6">
    <source>
        <dbReference type="SAM" id="Phobius"/>
    </source>
</evidence>
<evidence type="ECO:0000313" key="7">
    <source>
        <dbReference type="EMBL" id="CAK4033312.1"/>
    </source>
</evidence>
<feature type="transmembrane region" description="Helical" evidence="6">
    <location>
        <begin position="466"/>
        <end position="484"/>
    </location>
</feature>
<evidence type="ECO:0000256" key="3">
    <source>
        <dbReference type="ARBA" id="ARBA00022989"/>
    </source>
</evidence>
<protein>
    <submittedName>
        <fullName evidence="7">High-affinity methionine permease</fullName>
    </submittedName>
</protein>
<dbReference type="PANTHER" id="PTHR11785:SF382">
    <property type="entry name" value="LOW-AFFINITY METHIONINE PERMEASE"/>
    <property type="match status" value="1"/>
</dbReference>
<organism evidence="7 8">
    <name type="scientific">Lecanosticta acicola</name>
    <dbReference type="NCBI Taxonomy" id="111012"/>
    <lineage>
        <taxon>Eukaryota</taxon>
        <taxon>Fungi</taxon>
        <taxon>Dikarya</taxon>
        <taxon>Ascomycota</taxon>
        <taxon>Pezizomycotina</taxon>
        <taxon>Dothideomycetes</taxon>
        <taxon>Dothideomycetidae</taxon>
        <taxon>Mycosphaerellales</taxon>
        <taxon>Mycosphaerellaceae</taxon>
        <taxon>Lecanosticta</taxon>
    </lineage>
</organism>
<dbReference type="Pfam" id="PF13520">
    <property type="entry name" value="AA_permease_2"/>
    <property type="match status" value="1"/>
</dbReference>
<keyword evidence="3 6" id="KW-1133">Transmembrane helix</keyword>
<feature type="transmembrane region" description="Helical" evidence="6">
    <location>
        <begin position="437"/>
        <end position="460"/>
    </location>
</feature>
<evidence type="ECO:0000256" key="2">
    <source>
        <dbReference type="ARBA" id="ARBA00022692"/>
    </source>
</evidence>
<evidence type="ECO:0000313" key="8">
    <source>
        <dbReference type="Proteomes" id="UP001296104"/>
    </source>
</evidence>